<accession>A0A7J6V509</accession>
<gene>
    <name evidence="1" type="ORF">FRX31_030250</name>
</gene>
<comment type="caution">
    <text evidence="1">The sequence shown here is derived from an EMBL/GenBank/DDBJ whole genome shotgun (WGS) entry which is preliminary data.</text>
</comment>
<evidence type="ECO:0000313" key="2">
    <source>
        <dbReference type="Proteomes" id="UP000554482"/>
    </source>
</evidence>
<dbReference type="Proteomes" id="UP000554482">
    <property type="component" value="Unassembled WGS sequence"/>
</dbReference>
<organism evidence="1 2">
    <name type="scientific">Thalictrum thalictroides</name>
    <name type="common">Rue-anemone</name>
    <name type="synonym">Anemone thalictroides</name>
    <dbReference type="NCBI Taxonomy" id="46969"/>
    <lineage>
        <taxon>Eukaryota</taxon>
        <taxon>Viridiplantae</taxon>
        <taxon>Streptophyta</taxon>
        <taxon>Embryophyta</taxon>
        <taxon>Tracheophyta</taxon>
        <taxon>Spermatophyta</taxon>
        <taxon>Magnoliopsida</taxon>
        <taxon>Ranunculales</taxon>
        <taxon>Ranunculaceae</taxon>
        <taxon>Thalictroideae</taxon>
        <taxon>Thalictrum</taxon>
    </lineage>
</organism>
<dbReference type="AlphaFoldDB" id="A0A7J6V509"/>
<reference evidence="1 2" key="1">
    <citation type="submission" date="2020-06" db="EMBL/GenBank/DDBJ databases">
        <title>Transcriptomic and genomic resources for Thalictrum thalictroides and T. hernandezii: Facilitating candidate gene discovery in an emerging model plant lineage.</title>
        <authorList>
            <person name="Arias T."/>
            <person name="Riano-Pachon D.M."/>
            <person name="Di Stilio V.S."/>
        </authorList>
    </citation>
    <scope>NUCLEOTIDE SEQUENCE [LARGE SCALE GENOMIC DNA]</scope>
    <source>
        <strain evidence="2">cv. WT478/WT964</strain>
        <tissue evidence="1">Leaves</tissue>
    </source>
</reference>
<sequence>MKHICNAFIGLGTSGFSAWPGLPSIELCWEKRRTEPCWLARMDIHWTDGAYILMSLTYKIP</sequence>
<evidence type="ECO:0000313" key="1">
    <source>
        <dbReference type="EMBL" id="KAF5180154.1"/>
    </source>
</evidence>
<dbReference type="EMBL" id="JABWDY010037761">
    <property type="protein sequence ID" value="KAF5180154.1"/>
    <property type="molecule type" value="Genomic_DNA"/>
</dbReference>
<name>A0A7J6V509_THATH</name>
<protein>
    <submittedName>
        <fullName evidence="1">Uncharacterized protein</fullName>
    </submittedName>
</protein>
<proteinExistence type="predicted"/>
<keyword evidence="2" id="KW-1185">Reference proteome</keyword>